<gene>
    <name evidence="2" type="ORF">H8R02_17475</name>
</gene>
<evidence type="ECO:0000313" key="3">
    <source>
        <dbReference type="Proteomes" id="UP000596827"/>
    </source>
</evidence>
<dbReference type="EMBL" id="JACORU010000006">
    <property type="protein sequence ID" value="MBC5766262.1"/>
    <property type="molecule type" value="Genomic_DNA"/>
</dbReference>
<dbReference type="RefSeq" id="WP_187082732.1">
    <property type="nucleotide sequence ID" value="NZ_JACORU010000006.1"/>
</dbReference>
<sequence>MVEYVLGIDGGGSGTRAWLARVAGALLGRGDAGPSALGQGVAQAWRNVELSARAAFEDADVAWPGWHTCAAVCALSGVSNPPWREAFLAADPGLALLDAETDSFAMLVGALGGKPGAIVAAGTGSIGEVLRPDGTRSTVGGWGFPVGDEGSGAWLGLQAVRHAQAALDGRERAGPLAQSIWKQCGATRDALQAWCDGAGQFAYAQLAPAVFEYEPVDPTAQRFVREALAALEAIAHALDPHGRLPVAFAGSIAHRLAPRVGPALKRRVVEPAEGPAAGALALARRLVLQETETTH</sequence>
<name>A0A923MBZ8_9BURK</name>
<evidence type="ECO:0000259" key="1">
    <source>
        <dbReference type="Pfam" id="PF01869"/>
    </source>
</evidence>
<dbReference type="AlphaFoldDB" id="A0A923MBZ8"/>
<comment type="caution">
    <text evidence="2">The sequence shown here is derived from an EMBL/GenBank/DDBJ whole genome shotgun (WGS) entry which is preliminary data.</text>
</comment>
<dbReference type="InterPro" id="IPR043129">
    <property type="entry name" value="ATPase_NBD"/>
</dbReference>
<proteinExistence type="predicted"/>
<dbReference type="InterPro" id="IPR052519">
    <property type="entry name" value="Euk-type_GlcNAc_Kinase"/>
</dbReference>
<dbReference type="Proteomes" id="UP000596827">
    <property type="component" value="Unassembled WGS sequence"/>
</dbReference>
<reference evidence="2" key="1">
    <citation type="submission" date="2020-08" db="EMBL/GenBank/DDBJ databases">
        <title>Ramlibacter sp. GTP1 16S ribosomal RNA gene genome sequencing and assembly.</title>
        <authorList>
            <person name="Kang M."/>
        </authorList>
    </citation>
    <scope>NUCLEOTIDE SEQUENCE</scope>
    <source>
        <strain evidence="2">GTP1</strain>
    </source>
</reference>
<dbReference type="PANTHER" id="PTHR43190:SF3">
    <property type="entry name" value="N-ACETYL-D-GLUCOSAMINE KINASE"/>
    <property type="match status" value="1"/>
</dbReference>
<dbReference type="Pfam" id="PF01869">
    <property type="entry name" value="BcrAD_BadFG"/>
    <property type="match status" value="1"/>
</dbReference>
<organism evidence="2 3">
    <name type="scientific">Ramlibacter albus</name>
    <dbReference type="NCBI Taxonomy" id="2079448"/>
    <lineage>
        <taxon>Bacteria</taxon>
        <taxon>Pseudomonadati</taxon>
        <taxon>Pseudomonadota</taxon>
        <taxon>Betaproteobacteria</taxon>
        <taxon>Burkholderiales</taxon>
        <taxon>Comamonadaceae</taxon>
        <taxon>Ramlibacter</taxon>
    </lineage>
</organism>
<accession>A0A923MBZ8</accession>
<dbReference type="PANTHER" id="PTHR43190">
    <property type="entry name" value="N-ACETYL-D-GLUCOSAMINE KINASE"/>
    <property type="match status" value="1"/>
</dbReference>
<dbReference type="Gene3D" id="3.30.420.40">
    <property type="match status" value="2"/>
</dbReference>
<feature type="domain" description="ATPase BadF/BadG/BcrA/BcrD type" evidence="1">
    <location>
        <begin position="6"/>
        <end position="255"/>
    </location>
</feature>
<dbReference type="CDD" id="cd24082">
    <property type="entry name" value="ASKHA_NBD_GspK-like"/>
    <property type="match status" value="1"/>
</dbReference>
<dbReference type="InterPro" id="IPR002731">
    <property type="entry name" value="ATPase_BadF"/>
</dbReference>
<keyword evidence="3" id="KW-1185">Reference proteome</keyword>
<evidence type="ECO:0000313" key="2">
    <source>
        <dbReference type="EMBL" id="MBC5766262.1"/>
    </source>
</evidence>
<dbReference type="SUPFAM" id="SSF53067">
    <property type="entry name" value="Actin-like ATPase domain"/>
    <property type="match status" value="2"/>
</dbReference>
<protein>
    <submittedName>
        <fullName evidence="2">ATPase</fullName>
    </submittedName>
</protein>